<dbReference type="InterPro" id="IPR025536">
    <property type="entry name" value="DUF4422"/>
</dbReference>
<dbReference type="CDD" id="cd04194">
    <property type="entry name" value="GT8_A4GalT_like"/>
    <property type="match status" value="1"/>
</dbReference>
<feature type="domain" description="DUF4422" evidence="4">
    <location>
        <begin position="7"/>
        <end position="243"/>
    </location>
</feature>
<dbReference type="Pfam" id="PF01501">
    <property type="entry name" value="Glyco_transf_8"/>
    <property type="match status" value="1"/>
</dbReference>
<dbReference type="OrthoDB" id="9807549at2"/>
<proteinExistence type="predicted"/>
<dbReference type="Proteomes" id="UP000000248">
    <property type="component" value="Chromosome"/>
</dbReference>
<gene>
    <name evidence="5" type="ordered locus">DNO_0559</name>
</gene>
<dbReference type="InterPro" id="IPR029044">
    <property type="entry name" value="Nucleotide-diphossugar_trans"/>
</dbReference>
<dbReference type="RefSeq" id="WP_012030893.1">
    <property type="nucleotide sequence ID" value="NC_009446.1"/>
</dbReference>
<dbReference type="CAZy" id="GT8">
    <property type="family name" value="Glycosyltransferase Family 8"/>
</dbReference>
<evidence type="ECO:0000259" key="4">
    <source>
        <dbReference type="Pfam" id="PF14393"/>
    </source>
</evidence>
<organism evidence="5 6">
    <name type="scientific">Dichelobacter nodosus (strain VCS1703A)</name>
    <dbReference type="NCBI Taxonomy" id="246195"/>
    <lineage>
        <taxon>Bacteria</taxon>
        <taxon>Pseudomonadati</taxon>
        <taxon>Pseudomonadota</taxon>
        <taxon>Gammaproteobacteria</taxon>
        <taxon>Cardiobacteriales</taxon>
        <taxon>Cardiobacteriaceae</taxon>
        <taxon>Dichelobacter</taxon>
    </lineage>
</organism>
<dbReference type="SUPFAM" id="SSF53448">
    <property type="entry name" value="Nucleotide-diphospho-sugar transferases"/>
    <property type="match status" value="1"/>
</dbReference>
<dbReference type="PANTHER" id="PTHR13778">
    <property type="entry name" value="GLYCOSYLTRANSFERASE 8 DOMAIN-CONTAINING PROTEIN"/>
    <property type="match status" value="1"/>
</dbReference>
<evidence type="ECO:0000313" key="6">
    <source>
        <dbReference type="Proteomes" id="UP000000248"/>
    </source>
</evidence>
<dbReference type="STRING" id="246195.DNO_0559"/>
<evidence type="ECO:0000313" key="5">
    <source>
        <dbReference type="EMBL" id="ABQ13437.1"/>
    </source>
</evidence>
<name>A5EVI8_DICNV</name>
<sequence length="617" mass="72443">MTHTISLYTVYHQPAHLIQNRYIKPIQVGNGTAISGILYRDNEGDHIADKNPFYCELTAQYWAWKNDLNADYIGMMHYRRFFNFNGEKEYADNRFGVIETESFTLNFTQQFGLEESAIEAQVLPYDIVLPQAWSVKNEGAKDLLTHYAYAPFHHKKDLMIARDVIAEIFPDYLSDFDYVMRQDSGYFTNMFILKKTLFADYSQWLFSILERVEKRIDFSRYQQQEQRVLGYLSERLFNVWIAQLLRNNPELKVNYLPRVFMKNTAEKHWIAQKVCQKNAVSVVIAADEHYVPHLGALICSIIDHLSCDAFLDLIILDGGIDFISQKQLAHLLGKRGAIQFLDLSDEFTDQKVHMHFSRATFYRLILDKLIIDRKRVLYIDCDTIVLADLAELFATDLNGKAIGAVFDYIMHHFCQVGVRSIEFTNYLPAKKYLEDYVGLKENWRHYFQAGVILFDLEQLRTLNYADKMIASLTEKRYWFLDQDILNKYFVGNVHFLNPCWNVVNVGADIYEGLSAELIAELKAAERAPAIIHYAGYEAKPWVDLSAKFAEFYYYYLRQTFWYESVLTSKMLLNVRKKSQKSGEKSWRWKIAYRIWLRLPIGIRKMLNGVKDYLKERL</sequence>
<keyword evidence="2 5" id="KW-0808">Transferase</keyword>
<protein>
    <submittedName>
        <fullName evidence="5">Glycosyl transferase family 8 protein</fullName>
        <ecNumber evidence="5">2.4.1.-</ecNumber>
    </submittedName>
</protein>
<dbReference type="GO" id="GO:0016757">
    <property type="term" value="F:glycosyltransferase activity"/>
    <property type="evidence" value="ECO:0007669"/>
    <property type="project" value="UniProtKB-KW"/>
</dbReference>
<dbReference type="GO" id="GO:0046872">
    <property type="term" value="F:metal ion binding"/>
    <property type="evidence" value="ECO:0007669"/>
    <property type="project" value="UniProtKB-KW"/>
</dbReference>
<dbReference type="Pfam" id="PF14393">
    <property type="entry name" value="DUF4422"/>
    <property type="match status" value="1"/>
</dbReference>
<dbReference type="Gene3D" id="3.90.550.10">
    <property type="entry name" value="Spore Coat Polysaccharide Biosynthesis Protein SpsA, Chain A"/>
    <property type="match status" value="1"/>
</dbReference>
<dbReference type="HOGENOM" id="CLU_028259_0_0_6"/>
<dbReference type="EC" id="2.4.1.-" evidence="5"/>
<dbReference type="AlphaFoldDB" id="A5EVI8"/>
<reference evidence="5 6" key="1">
    <citation type="journal article" date="2007" name="Nat. Biotechnol.">
        <title>Genome sequence and identification of candidate vaccine antigens from the animal pathogen Dichelobacter nodosus.</title>
        <authorList>
            <person name="Myers G.S."/>
            <person name="Parker D."/>
            <person name="Al-Hasani K."/>
            <person name="Kennan R.M."/>
            <person name="Seemann T."/>
            <person name="Ren Q."/>
            <person name="Badger J.H."/>
            <person name="Selengut J.D."/>
            <person name="Deboy R.T."/>
            <person name="Tettelin H."/>
            <person name="Boyce J.D."/>
            <person name="McCarl V.P."/>
            <person name="Han X."/>
            <person name="Nelson W.C."/>
            <person name="Madupu R."/>
            <person name="Mohamoud Y."/>
            <person name="Holley T."/>
            <person name="Fedorova N."/>
            <person name="Khouri H."/>
            <person name="Bottomley S.P."/>
            <person name="Whittington R.J."/>
            <person name="Adler B."/>
            <person name="Songer J.G."/>
            <person name="Rood J.I."/>
            <person name="Paulsen I.T."/>
        </authorList>
    </citation>
    <scope>NUCLEOTIDE SEQUENCE [LARGE SCALE GENOMIC DNA]</scope>
    <source>
        <strain evidence="5 6">VCS1703A</strain>
    </source>
</reference>
<dbReference type="PANTHER" id="PTHR13778:SF47">
    <property type="entry name" value="LIPOPOLYSACCHARIDE 1,3-GALACTOSYLTRANSFERASE"/>
    <property type="match status" value="1"/>
</dbReference>
<evidence type="ECO:0000256" key="3">
    <source>
        <dbReference type="ARBA" id="ARBA00022723"/>
    </source>
</evidence>
<evidence type="ECO:0000256" key="1">
    <source>
        <dbReference type="ARBA" id="ARBA00022676"/>
    </source>
</evidence>
<dbReference type="eggNOG" id="COG1442">
    <property type="taxonomic scope" value="Bacteria"/>
</dbReference>
<keyword evidence="1 5" id="KW-0328">Glycosyltransferase</keyword>
<accession>A5EVI8</accession>
<keyword evidence="3" id="KW-0479">Metal-binding</keyword>
<keyword evidence="6" id="KW-1185">Reference proteome</keyword>
<dbReference type="EMBL" id="CP000513">
    <property type="protein sequence ID" value="ABQ13437.1"/>
    <property type="molecule type" value="Genomic_DNA"/>
</dbReference>
<dbReference type="InterPro" id="IPR002495">
    <property type="entry name" value="Glyco_trans_8"/>
</dbReference>
<dbReference type="KEGG" id="dno:DNO_0559"/>
<dbReference type="InterPro" id="IPR050748">
    <property type="entry name" value="Glycosyltrans_8_dom-fam"/>
</dbReference>
<evidence type="ECO:0000256" key="2">
    <source>
        <dbReference type="ARBA" id="ARBA00022679"/>
    </source>
</evidence>